<proteinExistence type="predicted"/>
<dbReference type="Proteomes" id="UP000243904">
    <property type="component" value="Chromosome I"/>
</dbReference>
<dbReference type="PANTHER" id="PTHR36509">
    <property type="entry name" value="BLL3101 PROTEIN"/>
    <property type="match status" value="1"/>
</dbReference>
<accession>A0A1H1S1D0</accession>
<dbReference type="InterPro" id="IPR037049">
    <property type="entry name" value="DUF1214_C_sf"/>
</dbReference>
<dbReference type="Pfam" id="PF06863">
    <property type="entry name" value="DUF1254"/>
    <property type="match status" value="1"/>
</dbReference>
<dbReference type="AlphaFoldDB" id="A0A1H1S1D0"/>
<dbReference type="InterPro" id="IPR010621">
    <property type="entry name" value="DUF1214"/>
</dbReference>
<dbReference type="Gene3D" id="2.60.40.1610">
    <property type="entry name" value="Domain of unknown function DUF1254"/>
    <property type="match status" value="1"/>
</dbReference>
<dbReference type="RefSeq" id="WP_146687120.1">
    <property type="nucleotide sequence ID" value="NZ_LT629750.1"/>
</dbReference>
<feature type="domain" description="DUF1254" evidence="2">
    <location>
        <begin position="61"/>
        <end position="172"/>
    </location>
</feature>
<reference evidence="4" key="1">
    <citation type="submission" date="2016-10" db="EMBL/GenBank/DDBJ databases">
        <authorList>
            <person name="Varghese N."/>
            <person name="Submissions S."/>
        </authorList>
    </citation>
    <scope>NUCLEOTIDE SEQUENCE [LARGE SCALE GENOMIC DNA]</scope>
    <source>
        <strain evidence="4">GAS369</strain>
    </source>
</reference>
<dbReference type="Gene3D" id="2.60.120.600">
    <property type="entry name" value="Domain of unknown function DUF1214, C-terminal domain"/>
    <property type="match status" value="1"/>
</dbReference>
<name>A0A1H1S1D0_9BRAD</name>
<protein>
    <recommendedName>
        <fullName evidence="5">Carboxylesterase</fullName>
    </recommendedName>
</protein>
<evidence type="ECO:0000259" key="2">
    <source>
        <dbReference type="Pfam" id="PF06863"/>
    </source>
</evidence>
<dbReference type="InterPro" id="IPR037050">
    <property type="entry name" value="DUF1254_sf"/>
</dbReference>
<dbReference type="Pfam" id="PF06742">
    <property type="entry name" value="DUF1214"/>
    <property type="match status" value="1"/>
</dbReference>
<sequence length="348" mass="37757">MKAKLVIGVAVATLAAINPIRAQSSGHSEAGGAVPVTVDNFARAESDLYFGGILKDSGGIGKFLHRREPARIDNQTVIRLNRDTLYSSAVFDLDAGPVTIALPDAGKRFMSMQVINEDHYVPEVVYGKGDYTLTKDNAGTRYVAVAIRTLVDPADPRDIEQAHALQDAIKATQSSAGSFEAPKWDQASQKKVRDALIVLASTIADFKKAFGTREQVDPIRHLIGTAAAWGGNPDKDATYLNVTPANNDSGTIYKLSVRDVPVDAFWSVSVYNADGYYEKNAYDAYTLNDLTAKKNSDGSIAIQFGGCDGKIPNCLPITKGWNYTVRLYRPRPEILNGSWKFPEPQPAG</sequence>
<evidence type="ECO:0000259" key="1">
    <source>
        <dbReference type="Pfam" id="PF06742"/>
    </source>
</evidence>
<gene>
    <name evidence="3" type="ORF">SAMN05444158_2000</name>
</gene>
<dbReference type="PANTHER" id="PTHR36509:SF2">
    <property type="entry name" value="BLL3101 PROTEIN"/>
    <property type="match status" value="1"/>
</dbReference>
<evidence type="ECO:0000313" key="4">
    <source>
        <dbReference type="Proteomes" id="UP000243904"/>
    </source>
</evidence>
<dbReference type="SUPFAM" id="SSF160935">
    <property type="entry name" value="VPA0735-like"/>
    <property type="match status" value="1"/>
</dbReference>
<evidence type="ECO:0008006" key="5">
    <source>
        <dbReference type="Google" id="ProtNLM"/>
    </source>
</evidence>
<feature type="domain" description="DUF1214" evidence="1">
    <location>
        <begin position="249"/>
        <end position="331"/>
    </location>
</feature>
<organism evidence="3 4">
    <name type="scientific">Bradyrhizobium canariense</name>
    <dbReference type="NCBI Taxonomy" id="255045"/>
    <lineage>
        <taxon>Bacteria</taxon>
        <taxon>Pseudomonadati</taxon>
        <taxon>Pseudomonadota</taxon>
        <taxon>Alphaproteobacteria</taxon>
        <taxon>Hyphomicrobiales</taxon>
        <taxon>Nitrobacteraceae</taxon>
        <taxon>Bradyrhizobium</taxon>
    </lineage>
</organism>
<dbReference type="EMBL" id="LT629750">
    <property type="protein sequence ID" value="SDS41761.1"/>
    <property type="molecule type" value="Genomic_DNA"/>
</dbReference>
<dbReference type="InterPro" id="IPR010679">
    <property type="entry name" value="DUF1254"/>
</dbReference>
<keyword evidence="4" id="KW-1185">Reference proteome</keyword>
<evidence type="ECO:0000313" key="3">
    <source>
        <dbReference type="EMBL" id="SDS41761.1"/>
    </source>
</evidence>